<feature type="chain" id="PRO_5014753282" evidence="1">
    <location>
        <begin position="23"/>
        <end position="125"/>
    </location>
</feature>
<reference evidence="2" key="1">
    <citation type="submission" date="2018-01" db="EMBL/GenBank/DDBJ databases">
        <title>An insight into the sialome of Amazonian anophelines.</title>
        <authorList>
            <person name="Ribeiro J.M."/>
            <person name="Scarpassa V."/>
            <person name="Calvo E."/>
        </authorList>
    </citation>
    <scope>NUCLEOTIDE SEQUENCE</scope>
    <source>
        <tissue evidence="2">Salivary glands</tissue>
    </source>
</reference>
<organism evidence="2">
    <name type="scientific">Anopheles marajoara</name>
    <dbReference type="NCBI Taxonomy" id="58244"/>
    <lineage>
        <taxon>Eukaryota</taxon>
        <taxon>Metazoa</taxon>
        <taxon>Ecdysozoa</taxon>
        <taxon>Arthropoda</taxon>
        <taxon>Hexapoda</taxon>
        <taxon>Insecta</taxon>
        <taxon>Pterygota</taxon>
        <taxon>Neoptera</taxon>
        <taxon>Endopterygota</taxon>
        <taxon>Diptera</taxon>
        <taxon>Nematocera</taxon>
        <taxon>Culicoidea</taxon>
        <taxon>Culicidae</taxon>
        <taxon>Anophelinae</taxon>
        <taxon>Anopheles</taxon>
    </lineage>
</organism>
<dbReference type="AlphaFoldDB" id="A0A2M4C735"/>
<name>A0A2M4C735_9DIPT</name>
<feature type="signal peptide" evidence="1">
    <location>
        <begin position="1"/>
        <end position="22"/>
    </location>
</feature>
<proteinExistence type="predicted"/>
<accession>A0A2M4C735</accession>
<sequence length="125" mass="13614">MLCAAAQVVWCGLCVCCPDVRTDQTGSGCRRCTFIKTGTTSTSGMFPPNPRMVCYQPLIGSDSRTEEGLRSFPPSLLQSSSIVPGFVYSASYFPVSSSCSCRPIVLCARRLRCARNRIDVTEREG</sequence>
<dbReference type="EMBL" id="GGFJ01011979">
    <property type="protein sequence ID" value="MBW61120.1"/>
    <property type="molecule type" value="Transcribed_RNA"/>
</dbReference>
<evidence type="ECO:0000313" key="2">
    <source>
        <dbReference type="EMBL" id="MBW61120.1"/>
    </source>
</evidence>
<evidence type="ECO:0000256" key="1">
    <source>
        <dbReference type="SAM" id="SignalP"/>
    </source>
</evidence>
<keyword evidence="1" id="KW-0732">Signal</keyword>
<protein>
    <submittedName>
        <fullName evidence="2">Putative secreted protein</fullName>
    </submittedName>
</protein>